<sequence>MMRKSRLMKYRNKHKKLIITVQIVTILYLLLLSFTLLTSNTVAYLSGIAETKSSISTAKYWWDKSDLQFIGKGTQVIQGCPPLSISVDIKNIGQTMTDSTKYEIYYSEKNGNPEKHGKKIADGVIEPLEAGEITSLTYDASKEGWYIFKALQRDGYKGDYENKYEIWSEKVRIHCQKVKTEESNEENNKKTTDEEITTDQKSKEEASTDQESSEELLEKEEEVMEEQPVESTENERNSINQQDEIEPELDTEASKDESENKEAVEEQTQQENKEENEESLNNQPANEKSNVEVEVDGTETETSTENGR</sequence>
<organism evidence="2 3">
    <name type="scientific">Lederbergia graminis</name>
    <dbReference type="NCBI Taxonomy" id="735518"/>
    <lineage>
        <taxon>Bacteria</taxon>
        <taxon>Bacillati</taxon>
        <taxon>Bacillota</taxon>
        <taxon>Bacilli</taxon>
        <taxon>Bacillales</taxon>
        <taxon>Bacillaceae</taxon>
        <taxon>Lederbergia</taxon>
    </lineage>
</organism>
<dbReference type="Proteomes" id="UP001596147">
    <property type="component" value="Unassembled WGS sequence"/>
</dbReference>
<evidence type="ECO:0000313" key="2">
    <source>
        <dbReference type="EMBL" id="MFC5464794.1"/>
    </source>
</evidence>
<feature type="compositionally biased region" description="Basic and acidic residues" evidence="1">
    <location>
        <begin position="252"/>
        <end position="264"/>
    </location>
</feature>
<keyword evidence="3" id="KW-1185">Reference proteome</keyword>
<gene>
    <name evidence="2" type="primary">tapA</name>
    <name evidence="2" type="ORF">ACFPM4_08510</name>
</gene>
<dbReference type="InterPro" id="IPR013783">
    <property type="entry name" value="Ig-like_fold"/>
</dbReference>
<proteinExistence type="predicted"/>
<evidence type="ECO:0000256" key="1">
    <source>
        <dbReference type="SAM" id="MobiDB-lite"/>
    </source>
</evidence>
<dbReference type="Gene3D" id="2.60.40.10">
    <property type="entry name" value="Immunoglobulins"/>
    <property type="match status" value="1"/>
</dbReference>
<feature type="compositionally biased region" description="Acidic residues" evidence="1">
    <location>
        <begin position="207"/>
        <end position="228"/>
    </location>
</feature>
<dbReference type="InterPro" id="IPR023848">
    <property type="entry name" value="TasA"/>
</dbReference>
<protein>
    <submittedName>
        <fullName evidence="2">Amyloid fiber anchoring/assembly protein TapA</fullName>
    </submittedName>
</protein>
<dbReference type="EMBL" id="JBHSMC010000011">
    <property type="protein sequence ID" value="MFC5464794.1"/>
    <property type="molecule type" value="Genomic_DNA"/>
</dbReference>
<feature type="compositionally biased region" description="Basic and acidic residues" evidence="1">
    <location>
        <begin position="178"/>
        <end position="206"/>
    </location>
</feature>
<evidence type="ECO:0000313" key="3">
    <source>
        <dbReference type="Proteomes" id="UP001596147"/>
    </source>
</evidence>
<accession>A0ABW0LFX6</accession>
<dbReference type="NCBIfam" id="TIGR04087">
    <property type="entry name" value="YqxM_for_SipW"/>
    <property type="match status" value="1"/>
</dbReference>
<reference evidence="3" key="1">
    <citation type="journal article" date="2019" name="Int. J. Syst. Evol. Microbiol.">
        <title>The Global Catalogue of Microorganisms (GCM) 10K type strain sequencing project: providing services to taxonomists for standard genome sequencing and annotation.</title>
        <authorList>
            <consortium name="The Broad Institute Genomics Platform"/>
            <consortium name="The Broad Institute Genome Sequencing Center for Infectious Disease"/>
            <person name="Wu L."/>
            <person name="Ma J."/>
        </authorList>
    </citation>
    <scope>NUCLEOTIDE SEQUENCE [LARGE SCALE GENOMIC DNA]</scope>
    <source>
        <strain evidence="3">CGMCC 1.12237</strain>
    </source>
</reference>
<name>A0ABW0LFX6_9BACI</name>
<feature type="region of interest" description="Disordered" evidence="1">
    <location>
        <begin position="178"/>
        <end position="308"/>
    </location>
</feature>
<comment type="caution">
    <text evidence="2">The sequence shown here is derived from an EMBL/GenBank/DDBJ whole genome shotgun (WGS) entry which is preliminary data.</text>
</comment>